<sequence length="230" mass="26909">MASPDYPASPSISSDSNLELVNEHFKYDQEVTDLTLIVENQRFHVSKAVLIDASPVFRKMLTGEFKEKHRTEIELPGKKSSSFELFLRCIFPREYITLTESWIDEILPLAGEYEVKCVLLKCENWLLKKAKVTPSYTHEGVDEDVNFLMKCICYGEKYSLKNLYKLCSSKVLSYKLHRYKENEHYQMLPESHKRQLLEDRLLEIETRGKISRQNTAFSTELFECTLSLFL</sequence>
<name>A0A8W8LQW1_MAGGI</name>
<dbReference type="InterPro" id="IPR000210">
    <property type="entry name" value="BTB/POZ_dom"/>
</dbReference>
<keyword evidence="3" id="KW-1185">Reference proteome</keyword>
<dbReference type="PANTHER" id="PTHR22743">
    <property type="entry name" value="MEPRIN/TRAF-LIKE MATH FAMILY-C.ELEGANS"/>
    <property type="match status" value="1"/>
</dbReference>
<feature type="domain" description="BTB" evidence="1">
    <location>
        <begin position="32"/>
        <end position="91"/>
    </location>
</feature>
<dbReference type="AlphaFoldDB" id="A0A8W8LQW1"/>
<accession>A0A8W8LQW1</accession>
<evidence type="ECO:0000313" key="2">
    <source>
        <dbReference type="EnsemblMetazoa" id="G29270.1:cds"/>
    </source>
</evidence>
<dbReference type="Pfam" id="PF00651">
    <property type="entry name" value="BTB"/>
    <property type="match status" value="1"/>
</dbReference>
<evidence type="ECO:0000259" key="1">
    <source>
        <dbReference type="PROSITE" id="PS50097"/>
    </source>
</evidence>
<dbReference type="SUPFAM" id="SSF54695">
    <property type="entry name" value="POZ domain"/>
    <property type="match status" value="1"/>
</dbReference>
<proteinExistence type="predicted"/>
<dbReference type="Gene3D" id="3.30.710.10">
    <property type="entry name" value="Potassium Channel Kv1.1, Chain A"/>
    <property type="match status" value="1"/>
</dbReference>
<evidence type="ECO:0000313" key="3">
    <source>
        <dbReference type="Proteomes" id="UP000005408"/>
    </source>
</evidence>
<dbReference type="OMA" id="YKENEHY"/>
<dbReference type="Proteomes" id="UP000005408">
    <property type="component" value="Unassembled WGS sequence"/>
</dbReference>
<dbReference type="CDD" id="cd18186">
    <property type="entry name" value="BTB_POZ_ZBTB_KLHL-like"/>
    <property type="match status" value="1"/>
</dbReference>
<organism evidence="2 3">
    <name type="scientific">Magallana gigas</name>
    <name type="common">Pacific oyster</name>
    <name type="synonym">Crassostrea gigas</name>
    <dbReference type="NCBI Taxonomy" id="29159"/>
    <lineage>
        <taxon>Eukaryota</taxon>
        <taxon>Metazoa</taxon>
        <taxon>Spiralia</taxon>
        <taxon>Lophotrochozoa</taxon>
        <taxon>Mollusca</taxon>
        <taxon>Bivalvia</taxon>
        <taxon>Autobranchia</taxon>
        <taxon>Pteriomorphia</taxon>
        <taxon>Ostreida</taxon>
        <taxon>Ostreoidea</taxon>
        <taxon>Ostreidae</taxon>
        <taxon>Magallana</taxon>
    </lineage>
</organism>
<dbReference type="PROSITE" id="PS50097">
    <property type="entry name" value="BTB"/>
    <property type="match status" value="1"/>
</dbReference>
<dbReference type="SMART" id="SM00225">
    <property type="entry name" value="BTB"/>
    <property type="match status" value="1"/>
</dbReference>
<dbReference type="OrthoDB" id="6102704at2759"/>
<dbReference type="EnsemblMetazoa" id="G29270.1">
    <property type="protein sequence ID" value="G29270.1:cds"/>
    <property type="gene ID" value="G29270"/>
</dbReference>
<reference evidence="2" key="1">
    <citation type="submission" date="2022-08" db="UniProtKB">
        <authorList>
            <consortium name="EnsemblMetazoa"/>
        </authorList>
    </citation>
    <scope>IDENTIFICATION</scope>
    <source>
        <strain evidence="2">05x7-T-G4-1.051#20</strain>
    </source>
</reference>
<dbReference type="PANTHER" id="PTHR22743:SF165">
    <property type="entry name" value="BTB AND MATH DOMAIN CONTAINING-RELATED"/>
    <property type="match status" value="1"/>
</dbReference>
<dbReference type="InterPro" id="IPR052664">
    <property type="entry name" value="BTB-MATH_domain_protein"/>
</dbReference>
<dbReference type="InterPro" id="IPR011333">
    <property type="entry name" value="SKP1/BTB/POZ_sf"/>
</dbReference>
<protein>
    <recommendedName>
        <fullName evidence="1">BTB domain-containing protein</fullName>
    </recommendedName>
</protein>